<name>A0A9X2G9V6_9MICO</name>
<reference evidence="2" key="1">
    <citation type="submission" date="2022-06" db="EMBL/GenBank/DDBJ databases">
        <title>Genomic Encyclopedia of Archaeal and Bacterial Type Strains, Phase II (KMG-II): from individual species to whole genera.</title>
        <authorList>
            <person name="Goeker M."/>
        </authorList>
    </citation>
    <scope>NUCLEOTIDE SEQUENCE</scope>
    <source>
        <strain evidence="2">DSM 26652</strain>
    </source>
</reference>
<proteinExistence type="predicted"/>
<feature type="region of interest" description="Disordered" evidence="1">
    <location>
        <begin position="1"/>
        <end position="29"/>
    </location>
</feature>
<sequence length="48" mass="5422">MLDDEPDDPDADEPLDDDELLLDDDELDESEPPALTVLLVEVLRESVR</sequence>
<dbReference type="AlphaFoldDB" id="A0A9X2G9V6"/>
<keyword evidence="3" id="KW-1185">Reference proteome</keyword>
<gene>
    <name evidence="2" type="ORF">APR03_001944</name>
</gene>
<dbReference type="EMBL" id="JAMTCS010000005">
    <property type="protein sequence ID" value="MCP2264606.1"/>
    <property type="molecule type" value="Genomic_DNA"/>
</dbReference>
<evidence type="ECO:0000313" key="2">
    <source>
        <dbReference type="EMBL" id="MCP2264606.1"/>
    </source>
</evidence>
<accession>A0A9X2G9V6</accession>
<evidence type="ECO:0000313" key="3">
    <source>
        <dbReference type="Proteomes" id="UP001139493"/>
    </source>
</evidence>
<organism evidence="2 3">
    <name type="scientific">Promicromonospora thailandica</name>
    <dbReference type="NCBI Taxonomy" id="765201"/>
    <lineage>
        <taxon>Bacteria</taxon>
        <taxon>Bacillati</taxon>
        <taxon>Actinomycetota</taxon>
        <taxon>Actinomycetes</taxon>
        <taxon>Micrococcales</taxon>
        <taxon>Promicromonosporaceae</taxon>
        <taxon>Promicromonospora</taxon>
    </lineage>
</organism>
<dbReference type="Proteomes" id="UP001139493">
    <property type="component" value="Unassembled WGS sequence"/>
</dbReference>
<protein>
    <submittedName>
        <fullName evidence="2">Uncharacterized protein</fullName>
    </submittedName>
</protein>
<evidence type="ECO:0000256" key="1">
    <source>
        <dbReference type="SAM" id="MobiDB-lite"/>
    </source>
</evidence>
<comment type="caution">
    <text evidence="2">The sequence shown here is derived from an EMBL/GenBank/DDBJ whole genome shotgun (WGS) entry which is preliminary data.</text>
</comment>